<evidence type="ECO:0000256" key="2">
    <source>
        <dbReference type="ARBA" id="ARBA00022980"/>
    </source>
</evidence>
<dbReference type="AlphaFoldDB" id="X1BQG8"/>
<dbReference type="InterPro" id="IPR036373">
    <property type="entry name" value="Ribosomal_bL17_sf"/>
</dbReference>
<dbReference type="InterPro" id="IPR000456">
    <property type="entry name" value="Ribosomal_bL17"/>
</dbReference>
<dbReference type="PANTHER" id="PTHR14413">
    <property type="entry name" value="RIBOSOMAL PROTEIN L17"/>
    <property type="match status" value="1"/>
</dbReference>
<protein>
    <recommendedName>
        <fullName evidence="5">50S ribosomal protein L17</fullName>
    </recommendedName>
</protein>
<organism evidence="4">
    <name type="scientific">marine sediment metagenome</name>
    <dbReference type="NCBI Taxonomy" id="412755"/>
    <lineage>
        <taxon>unclassified sequences</taxon>
        <taxon>metagenomes</taxon>
        <taxon>ecological metagenomes</taxon>
    </lineage>
</organism>
<proteinExistence type="inferred from homology"/>
<sequence length="87" mass="9703">MVKPKKGRRIGGSASHQKAIMANLAIALLEHNRIKTTHAKAKRLKAVIDKLIGLGKKDDLSSKRKALSMLRHNRKAVKKLFDEVAPR</sequence>
<dbReference type="PANTHER" id="PTHR14413:SF16">
    <property type="entry name" value="LARGE RIBOSOMAL SUBUNIT PROTEIN BL17M"/>
    <property type="match status" value="1"/>
</dbReference>
<keyword evidence="2" id="KW-0689">Ribosomal protein</keyword>
<dbReference type="GO" id="GO:0003735">
    <property type="term" value="F:structural constituent of ribosome"/>
    <property type="evidence" value="ECO:0007669"/>
    <property type="project" value="InterPro"/>
</dbReference>
<evidence type="ECO:0000256" key="3">
    <source>
        <dbReference type="ARBA" id="ARBA00023274"/>
    </source>
</evidence>
<reference evidence="4" key="1">
    <citation type="journal article" date="2014" name="Front. Microbiol.">
        <title>High frequency of phylogenetically diverse reductive dehalogenase-homologous genes in deep subseafloor sedimentary metagenomes.</title>
        <authorList>
            <person name="Kawai M."/>
            <person name="Futagami T."/>
            <person name="Toyoda A."/>
            <person name="Takaki Y."/>
            <person name="Nishi S."/>
            <person name="Hori S."/>
            <person name="Arai W."/>
            <person name="Tsubouchi T."/>
            <person name="Morono Y."/>
            <person name="Uchiyama I."/>
            <person name="Ito T."/>
            <person name="Fujiyama A."/>
            <person name="Inagaki F."/>
            <person name="Takami H."/>
        </authorList>
    </citation>
    <scope>NUCLEOTIDE SEQUENCE</scope>
    <source>
        <strain evidence="4">Expedition CK06-06</strain>
    </source>
</reference>
<accession>X1BQG8</accession>
<comment type="similarity">
    <text evidence="1">Belongs to the bacterial ribosomal protein bL17 family.</text>
</comment>
<evidence type="ECO:0000313" key="4">
    <source>
        <dbReference type="EMBL" id="GAG74431.1"/>
    </source>
</evidence>
<evidence type="ECO:0000256" key="1">
    <source>
        <dbReference type="ARBA" id="ARBA00008777"/>
    </source>
</evidence>
<dbReference type="NCBIfam" id="TIGR00059">
    <property type="entry name" value="L17"/>
    <property type="match status" value="1"/>
</dbReference>
<feature type="non-terminal residue" evidence="4">
    <location>
        <position position="87"/>
    </location>
</feature>
<evidence type="ECO:0008006" key="5">
    <source>
        <dbReference type="Google" id="ProtNLM"/>
    </source>
</evidence>
<dbReference type="Gene3D" id="3.90.1030.10">
    <property type="entry name" value="Ribosomal protein L17"/>
    <property type="match status" value="1"/>
</dbReference>
<dbReference type="GO" id="GO:0022625">
    <property type="term" value="C:cytosolic large ribosomal subunit"/>
    <property type="evidence" value="ECO:0007669"/>
    <property type="project" value="TreeGrafter"/>
</dbReference>
<dbReference type="EMBL" id="BART01000710">
    <property type="protein sequence ID" value="GAG74431.1"/>
    <property type="molecule type" value="Genomic_DNA"/>
</dbReference>
<dbReference type="Pfam" id="PF01196">
    <property type="entry name" value="Ribosomal_L17"/>
    <property type="match status" value="1"/>
</dbReference>
<comment type="caution">
    <text evidence="4">The sequence shown here is derived from an EMBL/GenBank/DDBJ whole genome shotgun (WGS) entry which is preliminary data.</text>
</comment>
<dbReference type="SUPFAM" id="SSF64263">
    <property type="entry name" value="Prokaryotic ribosomal protein L17"/>
    <property type="match status" value="1"/>
</dbReference>
<name>X1BQG8_9ZZZZ</name>
<dbReference type="GO" id="GO:0006412">
    <property type="term" value="P:translation"/>
    <property type="evidence" value="ECO:0007669"/>
    <property type="project" value="InterPro"/>
</dbReference>
<keyword evidence="3" id="KW-0687">Ribonucleoprotein</keyword>
<gene>
    <name evidence="4" type="ORF">S01H4_03038</name>
</gene>